<gene>
    <name evidence="1" type="ORF">TREES_T100011378</name>
</gene>
<protein>
    <submittedName>
        <fullName evidence="1">Uncharacterized protein</fullName>
    </submittedName>
</protein>
<sequence length="148" mass="16348">MSNQLGHKRFTLQSLNSVTQENILGLKVLGKTTQNSKFGKTNNNKFALDPFDDDSFYSNIQVTSTFCLEYCTRILATASQGKRLHATEHNGKQQEMEITGESRKQMAIALGQFCLCSQSKPASCPKEMFVARLGCRVTGTGQKTSPTT</sequence>
<reference evidence="2" key="2">
    <citation type="journal article" date="2013" name="Nat. Commun.">
        <title>Genome of the Chinese tree shrew.</title>
        <authorList>
            <person name="Fan Y."/>
            <person name="Huang Z.Y."/>
            <person name="Cao C.C."/>
            <person name="Chen C.S."/>
            <person name="Chen Y.X."/>
            <person name="Fan D.D."/>
            <person name="He J."/>
            <person name="Hou H.L."/>
            <person name="Hu L."/>
            <person name="Hu X.T."/>
            <person name="Jiang X.T."/>
            <person name="Lai R."/>
            <person name="Lang Y.S."/>
            <person name="Liang B."/>
            <person name="Liao S.G."/>
            <person name="Mu D."/>
            <person name="Ma Y.Y."/>
            <person name="Niu Y.Y."/>
            <person name="Sun X.Q."/>
            <person name="Xia J.Q."/>
            <person name="Xiao J."/>
            <person name="Xiong Z.Q."/>
            <person name="Xu L."/>
            <person name="Yang L."/>
            <person name="Zhang Y."/>
            <person name="Zhao W."/>
            <person name="Zhao X.D."/>
            <person name="Zheng Y.T."/>
            <person name="Zhou J.M."/>
            <person name="Zhu Y.B."/>
            <person name="Zhang G.J."/>
            <person name="Wang J."/>
            <person name="Yao Y.G."/>
        </authorList>
    </citation>
    <scope>NUCLEOTIDE SEQUENCE [LARGE SCALE GENOMIC DNA]</scope>
</reference>
<name>L9LCD9_TUPCH</name>
<reference evidence="2" key="1">
    <citation type="submission" date="2012-07" db="EMBL/GenBank/DDBJ databases">
        <title>Genome of the Chinese tree shrew, a rising model animal genetically related to primates.</title>
        <authorList>
            <person name="Zhang G."/>
            <person name="Fan Y."/>
            <person name="Yao Y."/>
            <person name="Huang Z."/>
        </authorList>
    </citation>
    <scope>NUCLEOTIDE SEQUENCE [LARGE SCALE GENOMIC DNA]</scope>
</reference>
<organism evidence="1 2">
    <name type="scientific">Tupaia chinensis</name>
    <name type="common">Chinese tree shrew</name>
    <name type="synonym">Tupaia belangeri chinensis</name>
    <dbReference type="NCBI Taxonomy" id="246437"/>
    <lineage>
        <taxon>Eukaryota</taxon>
        <taxon>Metazoa</taxon>
        <taxon>Chordata</taxon>
        <taxon>Craniata</taxon>
        <taxon>Vertebrata</taxon>
        <taxon>Euteleostomi</taxon>
        <taxon>Mammalia</taxon>
        <taxon>Eutheria</taxon>
        <taxon>Euarchontoglires</taxon>
        <taxon>Scandentia</taxon>
        <taxon>Tupaiidae</taxon>
        <taxon>Tupaia</taxon>
    </lineage>
</organism>
<accession>L9LCD9</accession>
<dbReference type="AlphaFoldDB" id="L9LCD9"/>
<dbReference type="EMBL" id="KB320394">
    <property type="protein sequence ID" value="ELW72730.1"/>
    <property type="molecule type" value="Genomic_DNA"/>
</dbReference>
<dbReference type="InParanoid" id="L9LCD9"/>
<proteinExistence type="predicted"/>
<evidence type="ECO:0000313" key="1">
    <source>
        <dbReference type="EMBL" id="ELW72730.1"/>
    </source>
</evidence>
<dbReference type="Proteomes" id="UP000011518">
    <property type="component" value="Unassembled WGS sequence"/>
</dbReference>
<keyword evidence="2" id="KW-1185">Reference proteome</keyword>
<evidence type="ECO:0000313" key="2">
    <source>
        <dbReference type="Proteomes" id="UP000011518"/>
    </source>
</evidence>